<dbReference type="PIRSF" id="PIRSF002825">
    <property type="entry name" value="CfbpA"/>
    <property type="match status" value="1"/>
</dbReference>
<gene>
    <name evidence="6" type="ORF">EIZ62_21215</name>
</gene>
<dbReference type="SUPFAM" id="SSF53850">
    <property type="entry name" value="Periplasmic binding protein-like II"/>
    <property type="match status" value="1"/>
</dbReference>
<dbReference type="NCBIfam" id="NF011620">
    <property type="entry name" value="PRK15046.1"/>
    <property type="match status" value="1"/>
</dbReference>
<dbReference type="RefSeq" id="WP_156694189.1">
    <property type="nucleotide sequence ID" value="NZ_CP034279.1"/>
</dbReference>
<keyword evidence="4" id="KW-0574">Periplasm</keyword>
<dbReference type="OrthoDB" id="366726at2"/>
<dbReference type="GO" id="GO:0015888">
    <property type="term" value="P:thiamine transport"/>
    <property type="evidence" value="ECO:0007669"/>
    <property type="project" value="TreeGrafter"/>
</dbReference>
<feature type="chain" id="PRO_5039524930" evidence="5">
    <location>
        <begin position="24"/>
        <end position="352"/>
    </location>
</feature>
<evidence type="ECO:0000256" key="5">
    <source>
        <dbReference type="SAM" id="SignalP"/>
    </source>
</evidence>
<name>A0A6I6F934_9ACTN</name>
<dbReference type="InterPro" id="IPR026045">
    <property type="entry name" value="Ferric-bd"/>
</dbReference>
<evidence type="ECO:0000313" key="6">
    <source>
        <dbReference type="EMBL" id="QGV80473.1"/>
    </source>
</evidence>
<dbReference type="AlphaFoldDB" id="A0A6I6F934"/>
<keyword evidence="3 5" id="KW-0732">Signal</keyword>
<keyword evidence="7" id="KW-1185">Reference proteome</keyword>
<evidence type="ECO:0000256" key="3">
    <source>
        <dbReference type="ARBA" id="ARBA00022729"/>
    </source>
</evidence>
<dbReference type="Proteomes" id="UP000422572">
    <property type="component" value="Chromosome"/>
</dbReference>
<evidence type="ECO:0000256" key="2">
    <source>
        <dbReference type="ARBA" id="ARBA00022448"/>
    </source>
</evidence>
<dbReference type="Gene3D" id="3.40.190.10">
    <property type="entry name" value="Periplasmic binding protein-like II"/>
    <property type="match status" value="2"/>
</dbReference>
<evidence type="ECO:0000256" key="4">
    <source>
        <dbReference type="ARBA" id="ARBA00022764"/>
    </source>
</evidence>
<keyword evidence="2" id="KW-0813">Transport</keyword>
<dbReference type="GO" id="GO:0030976">
    <property type="term" value="F:thiamine pyrophosphate binding"/>
    <property type="evidence" value="ECO:0007669"/>
    <property type="project" value="TreeGrafter"/>
</dbReference>
<dbReference type="InterPro" id="IPR006059">
    <property type="entry name" value="SBP"/>
</dbReference>
<dbReference type="EMBL" id="CP034279">
    <property type="protein sequence ID" value="QGV80473.1"/>
    <property type="molecule type" value="Genomic_DNA"/>
</dbReference>
<evidence type="ECO:0000313" key="7">
    <source>
        <dbReference type="Proteomes" id="UP000422572"/>
    </source>
</evidence>
<dbReference type="PANTHER" id="PTHR30006:SF3">
    <property type="entry name" value="THIAMINE-BINDING PERIPLASMIC PROTEIN"/>
    <property type="match status" value="1"/>
</dbReference>
<protein>
    <submittedName>
        <fullName evidence="6">2-aminoethylphosphonate ABC transporter substrate-binding protein</fullName>
    </submittedName>
</protein>
<dbReference type="PROSITE" id="PS51257">
    <property type="entry name" value="PROKAR_LIPOPROTEIN"/>
    <property type="match status" value="1"/>
</dbReference>
<feature type="signal peptide" evidence="5">
    <location>
        <begin position="1"/>
        <end position="23"/>
    </location>
</feature>
<evidence type="ECO:0000256" key="1">
    <source>
        <dbReference type="ARBA" id="ARBA00004418"/>
    </source>
</evidence>
<dbReference type="GO" id="GO:0030975">
    <property type="term" value="F:thiamine binding"/>
    <property type="evidence" value="ECO:0007669"/>
    <property type="project" value="TreeGrafter"/>
</dbReference>
<proteinExistence type="predicted"/>
<dbReference type="KEGG" id="sfic:EIZ62_21215"/>
<comment type="subcellular location">
    <subcellularLocation>
        <location evidence="1">Periplasm</location>
    </subcellularLocation>
</comment>
<sequence length="352" mass="37555">MLTYTKPLAALTGALLLTTGLTACTGTSAASDEKVLTVYSADGLKGEKGDGWYDRVFEDFEKQTGIEVKYVEGGSGEMVQRAAREKRNTQADVLVTLPPFIQQAGSKGLLQPYAPKGSDRVNGADKAADGSWTSVVNNYFGFIHNTKELPKAPTTWEELLDPEFENKLQYSTPGVAGDGTAVVIKAMHDFGGQEPAMAYLKKLQANNVGPSSSTSKLAPKVDKGEILVANGDVQMNFAQAKSMPNLGIWFPAKRGGKPTTFALPYAAGLVKDAPHAGNGRKLLDFMLGEQAQRQVSAVGGGFPAREDIKPTDANAVALAKLMEGVDVFEPDWADIDKNLTSYIDAWKSATGS</sequence>
<accession>A0A6I6F934</accession>
<dbReference type="GO" id="GO:0030288">
    <property type="term" value="C:outer membrane-bounded periplasmic space"/>
    <property type="evidence" value="ECO:0007669"/>
    <property type="project" value="TreeGrafter"/>
</dbReference>
<dbReference type="Pfam" id="PF01547">
    <property type="entry name" value="SBP_bac_1"/>
    <property type="match status" value="1"/>
</dbReference>
<organism evidence="6 7">
    <name type="scientific">Streptomyces ficellus</name>
    <dbReference type="NCBI Taxonomy" id="1977088"/>
    <lineage>
        <taxon>Bacteria</taxon>
        <taxon>Bacillati</taxon>
        <taxon>Actinomycetota</taxon>
        <taxon>Actinomycetes</taxon>
        <taxon>Kitasatosporales</taxon>
        <taxon>Streptomycetaceae</taxon>
        <taxon>Streptomyces</taxon>
    </lineage>
</organism>
<dbReference type="PANTHER" id="PTHR30006">
    <property type="entry name" value="THIAMINE-BINDING PERIPLASMIC PROTEIN-RELATED"/>
    <property type="match status" value="1"/>
</dbReference>
<reference evidence="6 7" key="1">
    <citation type="submission" date="2018-12" db="EMBL/GenBank/DDBJ databases">
        <title>Complete genome sequence of Streptomyces ficellus NRRL8067, the producer of ficellomycin, feldamycin and nojirimycin.</title>
        <authorList>
            <person name="Zhang H."/>
            <person name="Yue R."/>
            <person name="Liu Y."/>
            <person name="Li M."/>
            <person name="Mu H."/>
            <person name="Zhang J."/>
        </authorList>
    </citation>
    <scope>NUCLEOTIDE SEQUENCE [LARGE SCALE GENOMIC DNA]</scope>
    <source>
        <strain evidence="6 7">NRRL 8067</strain>
    </source>
</reference>